<protein>
    <submittedName>
        <fullName evidence="1">Uncharacterized protein</fullName>
    </submittedName>
</protein>
<evidence type="ECO:0000313" key="2">
    <source>
        <dbReference type="Proteomes" id="UP001642720"/>
    </source>
</evidence>
<feature type="non-terminal residue" evidence="1">
    <location>
        <position position="1"/>
    </location>
</feature>
<organism evidence="1 2">
    <name type="scientific">Trichoderma ghanense</name>
    <dbReference type="NCBI Taxonomy" id="65468"/>
    <lineage>
        <taxon>Eukaryota</taxon>
        <taxon>Fungi</taxon>
        <taxon>Dikarya</taxon>
        <taxon>Ascomycota</taxon>
        <taxon>Pezizomycotina</taxon>
        <taxon>Sordariomycetes</taxon>
        <taxon>Hypocreomycetidae</taxon>
        <taxon>Hypocreales</taxon>
        <taxon>Hypocreaceae</taxon>
        <taxon>Trichoderma</taxon>
    </lineage>
</organism>
<keyword evidence="2" id="KW-1185">Reference proteome</keyword>
<accession>A0ABY2HFZ4</accession>
<evidence type="ECO:0000313" key="1">
    <source>
        <dbReference type="EMBL" id="TFB06934.1"/>
    </source>
</evidence>
<dbReference type="Proteomes" id="UP001642720">
    <property type="component" value="Unassembled WGS sequence"/>
</dbReference>
<dbReference type="EMBL" id="PPTA01000001">
    <property type="protein sequence ID" value="TFB06934.1"/>
    <property type="molecule type" value="Genomic_DNA"/>
</dbReference>
<dbReference type="GeneID" id="300572767"/>
<sequence length="123" mass="13717">LIVDTRGCDYAHENNPPRSERTRKGECPLHTCERKARRGIAALLLGRPQVPGLGPLQHAAMTRHAAHDAPSPFLLWHSRCQDASAMAAHCGVAHCAFGPERHVFRAARQWLYRLTLGRTYCAQ</sequence>
<dbReference type="RefSeq" id="XP_073563135.1">
    <property type="nucleotide sequence ID" value="XM_073698317.1"/>
</dbReference>
<name>A0ABY2HFZ4_9HYPO</name>
<gene>
    <name evidence="1" type="ORF">CCMA1212_000866</name>
</gene>
<comment type="caution">
    <text evidence="1">The sequence shown here is derived from an EMBL/GenBank/DDBJ whole genome shotgun (WGS) entry which is preliminary data.</text>
</comment>
<proteinExistence type="predicted"/>
<reference evidence="1 2" key="1">
    <citation type="submission" date="2018-01" db="EMBL/GenBank/DDBJ databases">
        <title>Genome characterization of the sugarcane-associated fungus Trichoderma ghanense CCMA-1212 and their application in lignocelulose bioconversion.</title>
        <authorList>
            <person name="Steindorff A.S."/>
            <person name="Mendes T.D."/>
            <person name="Vilela E.S.D."/>
            <person name="Rodrigues D.S."/>
            <person name="Formighieri E.F."/>
            <person name="Melo I.S."/>
            <person name="Favaro L.C.L."/>
        </authorList>
    </citation>
    <scope>NUCLEOTIDE SEQUENCE [LARGE SCALE GENOMIC DNA]</scope>
    <source>
        <strain evidence="1 2">CCMA-1212</strain>
    </source>
</reference>